<keyword evidence="2" id="KW-0472">Membrane</keyword>
<feature type="compositionally biased region" description="Pro residues" evidence="1">
    <location>
        <begin position="161"/>
        <end position="171"/>
    </location>
</feature>
<reference evidence="3" key="1">
    <citation type="journal article" date="2023" name="Science">
        <title>Genome structures resolve the early diversification of teleost fishes.</title>
        <authorList>
            <person name="Parey E."/>
            <person name="Louis A."/>
            <person name="Montfort J."/>
            <person name="Bouchez O."/>
            <person name="Roques C."/>
            <person name="Iampietro C."/>
            <person name="Lluch J."/>
            <person name="Castinel A."/>
            <person name="Donnadieu C."/>
            <person name="Desvignes T."/>
            <person name="Floi Bucao C."/>
            <person name="Jouanno E."/>
            <person name="Wen M."/>
            <person name="Mejri S."/>
            <person name="Dirks R."/>
            <person name="Jansen H."/>
            <person name="Henkel C."/>
            <person name="Chen W.J."/>
            <person name="Zahm M."/>
            <person name="Cabau C."/>
            <person name="Klopp C."/>
            <person name="Thompson A.W."/>
            <person name="Robinson-Rechavi M."/>
            <person name="Braasch I."/>
            <person name="Lecointre G."/>
            <person name="Bobe J."/>
            <person name="Postlethwait J.H."/>
            <person name="Berthelot C."/>
            <person name="Roest Crollius H."/>
            <person name="Guiguen Y."/>
        </authorList>
    </citation>
    <scope>NUCLEOTIDE SEQUENCE</scope>
    <source>
        <strain evidence="3">NC1722</strain>
    </source>
</reference>
<comment type="caution">
    <text evidence="3">The sequence shown here is derived from an EMBL/GenBank/DDBJ whole genome shotgun (WGS) entry which is preliminary data.</text>
</comment>
<evidence type="ECO:0000256" key="2">
    <source>
        <dbReference type="SAM" id="Phobius"/>
    </source>
</evidence>
<name>A0AAD7TBQ9_9TELE</name>
<feature type="compositionally biased region" description="Polar residues" evidence="1">
    <location>
        <begin position="195"/>
        <end position="210"/>
    </location>
</feature>
<dbReference type="AlphaFoldDB" id="A0AAD7TBQ9"/>
<feature type="region of interest" description="Disordered" evidence="1">
    <location>
        <begin position="157"/>
        <end position="210"/>
    </location>
</feature>
<protein>
    <submittedName>
        <fullName evidence="3">Uncharacterized protein</fullName>
    </submittedName>
</protein>
<accession>A0AAD7TBQ9</accession>
<evidence type="ECO:0000313" key="4">
    <source>
        <dbReference type="Proteomes" id="UP001221898"/>
    </source>
</evidence>
<gene>
    <name evidence="3" type="ORF">AAFF_G00286350</name>
</gene>
<evidence type="ECO:0000256" key="1">
    <source>
        <dbReference type="SAM" id="MobiDB-lite"/>
    </source>
</evidence>
<proteinExistence type="predicted"/>
<feature type="region of interest" description="Disordered" evidence="1">
    <location>
        <begin position="85"/>
        <end position="143"/>
    </location>
</feature>
<keyword evidence="2" id="KW-1133">Transmembrane helix</keyword>
<keyword evidence="2" id="KW-0812">Transmembrane</keyword>
<organism evidence="3 4">
    <name type="scientific">Aldrovandia affinis</name>
    <dbReference type="NCBI Taxonomy" id="143900"/>
    <lineage>
        <taxon>Eukaryota</taxon>
        <taxon>Metazoa</taxon>
        <taxon>Chordata</taxon>
        <taxon>Craniata</taxon>
        <taxon>Vertebrata</taxon>
        <taxon>Euteleostomi</taxon>
        <taxon>Actinopterygii</taxon>
        <taxon>Neopterygii</taxon>
        <taxon>Teleostei</taxon>
        <taxon>Notacanthiformes</taxon>
        <taxon>Halosauridae</taxon>
        <taxon>Aldrovandia</taxon>
    </lineage>
</organism>
<feature type="compositionally biased region" description="Polar residues" evidence="1">
    <location>
        <begin position="99"/>
        <end position="120"/>
    </location>
</feature>
<dbReference type="Proteomes" id="UP001221898">
    <property type="component" value="Unassembled WGS sequence"/>
</dbReference>
<dbReference type="EMBL" id="JAINUG010000004">
    <property type="protein sequence ID" value="KAJ8417408.1"/>
    <property type="molecule type" value="Genomic_DNA"/>
</dbReference>
<evidence type="ECO:0000313" key="3">
    <source>
        <dbReference type="EMBL" id="KAJ8417408.1"/>
    </source>
</evidence>
<feature type="transmembrane region" description="Helical" evidence="2">
    <location>
        <begin position="25"/>
        <end position="44"/>
    </location>
</feature>
<keyword evidence="4" id="KW-1185">Reference proteome</keyword>
<sequence length="210" mass="22126">MLGTSSHPRSVIAPHPFLPAPGLNAAPAVLHFVVVIVVAVGIVLDSSSALFGDGLIERQGTKEAAWRILNLQLKFLNAYVASVPEGQPARPSEIHPELSGTSQAQSGPSRNSQVPPNTGRPNRARSQPVRPNRQCGAARSPAARLARLPWQLIQERAVLTPPRPPPPPRPGQTPGNRSPEAPHGAAKIHAPSAPDSRTTQRSQGTAVAGH</sequence>